<name>A0A7J9CA45_GOSGO</name>
<dbReference type="AlphaFoldDB" id="A0A7J9CA45"/>
<dbReference type="InterPro" id="IPR004147">
    <property type="entry name" value="ABC1_dom"/>
</dbReference>
<dbReference type="InterPro" id="IPR011009">
    <property type="entry name" value="Kinase-like_dom_sf"/>
</dbReference>
<dbReference type="Proteomes" id="UP000593579">
    <property type="component" value="Unassembled WGS sequence"/>
</dbReference>
<sequence length="632" mass="71275">MSSSALEQLDIERGVCIPFRKYSPETVRNKVLESRGAVASLILRGVKIVWKLGLYWSSLMYDCLVGRDKEVVPFRARQLRNLLCDLGPSFIKAGQVLANRPDIIREDYMNELCILQDDVPPFPNQVAFKIIEEELGQPLEALFSKISSRTIAAASLGQVYRATLRSSGEDVAIKAKLLTLILLLIIKLAVFEHALQFELYCMNSVTPVLRPQIEPIIYRDLFLFRTLASFLNGISIQKLGCNAELIVDEFGEKLLEELDYTLEARNIEDFLENFKGDPTVKIPLVYKNLSGSRVLVMEWIDGIRCTDPQAIKNAGIDVNGFLTVGVSAALRQLLEFGLFHGDPHPGNIFAMRDGRIAYVDFGNVAVLSQQNKQILIDAVVHAVNEDYVEMANDFTRLGFLASGTDVSPIIPALEAIWQNSAGKGLSDFNFRSVTGQFNKLVYNYPIRIPERFSLVIRSLLTQEGICFTLKPDFKFLEVAYPYVAKRLLTDPNPALRERLIQVLFKDGVFQWKRLENLIVLAKENVAKMSSNPAIQVKNRPISRSWQTVSKLDLTDTIKDGARLVLFDEGIRRQLLLALTEDSKLHVEELVDVYKLVEDDINIPAVAMEVVQDFPNVVRDFLLSWSNSVLSDR</sequence>
<dbReference type="SUPFAM" id="SSF56112">
    <property type="entry name" value="Protein kinase-like (PK-like)"/>
    <property type="match status" value="1"/>
</dbReference>
<reference evidence="3 4" key="1">
    <citation type="journal article" date="2019" name="Genome Biol. Evol.">
        <title>Insights into the evolution of the New World diploid cottons (Gossypium, subgenus Houzingenia) based on genome sequencing.</title>
        <authorList>
            <person name="Grover C.E."/>
            <person name="Arick M.A. 2nd"/>
            <person name="Thrash A."/>
            <person name="Conover J.L."/>
            <person name="Sanders W.S."/>
            <person name="Peterson D.G."/>
            <person name="Frelichowski J.E."/>
            <person name="Scheffler J.A."/>
            <person name="Scheffler B.E."/>
            <person name="Wendel J.F."/>
        </authorList>
    </citation>
    <scope>NUCLEOTIDE SEQUENCE [LARGE SCALE GENOMIC DNA]</scope>
    <source>
        <strain evidence="3">5</strain>
        <tissue evidence="3">Leaf</tissue>
    </source>
</reference>
<evidence type="ECO:0000256" key="1">
    <source>
        <dbReference type="ARBA" id="ARBA00009670"/>
    </source>
</evidence>
<comment type="similarity">
    <text evidence="1">Belongs to the protein kinase superfamily. ADCK protein kinase family.</text>
</comment>
<feature type="domain" description="ABC1 atypical kinase-like" evidence="2">
    <location>
        <begin position="115"/>
        <end position="175"/>
    </location>
</feature>
<keyword evidence="4" id="KW-1185">Reference proteome</keyword>
<dbReference type="EMBL" id="JABEZY010000009">
    <property type="protein sequence ID" value="MBA0745055.1"/>
    <property type="molecule type" value="Genomic_DNA"/>
</dbReference>
<dbReference type="PANTHER" id="PTHR10566">
    <property type="entry name" value="CHAPERONE-ACTIVITY OF BC1 COMPLEX CABC1 -RELATED"/>
    <property type="match status" value="1"/>
</dbReference>
<gene>
    <name evidence="3" type="ORF">Gogos_007646</name>
</gene>
<accession>A0A7J9CA45</accession>
<dbReference type="OrthoDB" id="427480at2759"/>
<evidence type="ECO:0000313" key="3">
    <source>
        <dbReference type="EMBL" id="MBA0745055.1"/>
    </source>
</evidence>
<protein>
    <recommendedName>
        <fullName evidence="2">ABC1 atypical kinase-like domain-containing protein</fullName>
    </recommendedName>
</protein>
<organism evidence="3 4">
    <name type="scientific">Gossypium gossypioides</name>
    <name type="common">Mexican cotton</name>
    <name type="synonym">Selera gossypioides</name>
    <dbReference type="NCBI Taxonomy" id="34282"/>
    <lineage>
        <taxon>Eukaryota</taxon>
        <taxon>Viridiplantae</taxon>
        <taxon>Streptophyta</taxon>
        <taxon>Embryophyta</taxon>
        <taxon>Tracheophyta</taxon>
        <taxon>Spermatophyta</taxon>
        <taxon>Magnoliopsida</taxon>
        <taxon>eudicotyledons</taxon>
        <taxon>Gunneridae</taxon>
        <taxon>Pentapetalae</taxon>
        <taxon>rosids</taxon>
        <taxon>malvids</taxon>
        <taxon>Malvales</taxon>
        <taxon>Malvaceae</taxon>
        <taxon>Malvoideae</taxon>
        <taxon>Gossypium</taxon>
    </lineage>
</organism>
<dbReference type="PANTHER" id="PTHR10566:SF53">
    <property type="entry name" value="PROTEIN ACTIVITY OF BC1 COMPLEX KINASE 1, CHLOROPLASTIC"/>
    <property type="match status" value="1"/>
</dbReference>
<dbReference type="CDD" id="cd05121">
    <property type="entry name" value="ABC1_ADCK3-like"/>
    <property type="match status" value="1"/>
</dbReference>
<evidence type="ECO:0000313" key="4">
    <source>
        <dbReference type="Proteomes" id="UP000593579"/>
    </source>
</evidence>
<dbReference type="InterPro" id="IPR050154">
    <property type="entry name" value="UbiB_kinase"/>
</dbReference>
<proteinExistence type="inferred from homology"/>
<dbReference type="Pfam" id="PF03109">
    <property type="entry name" value="ABC1"/>
    <property type="match status" value="2"/>
</dbReference>
<comment type="caution">
    <text evidence="3">The sequence shown here is derived from an EMBL/GenBank/DDBJ whole genome shotgun (WGS) entry which is preliminary data.</text>
</comment>
<feature type="domain" description="ABC1 atypical kinase-like" evidence="2">
    <location>
        <begin position="208"/>
        <end position="392"/>
    </location>
</feature>
<evidence type="ECO:0000259" key="2">
    <source>
        <dbReference type="Pfam" id="PF03109"/>
    </source>
</evidence>